<dbReference type="EC" id="3.4.21.-" evidence="9"/>
<evidence type="ECO:0000313" key="12">
    <source>
        <dbReference type="Proteomes" id="UP000419144"/>
    </source>
</evidence>
<keyword evidence="6" id="KW-0472">Membrane</keyword>
<dbReference type="NCBIfam" id="TIGR02227">
    <property type="entry name" value="sigpep_I_bact"/>
    <property type="match status" value="1"/>
</dbReference>
<organism evidence="11 12">
    <name type="scientific">Leishmania tarentolae</name>
    <name type="common">Sauroleishmania tarentolae</name>
    <dbReference type="NCBI Taxonomy" id="5689"/>
    <lineage>
        <taxon>Eukaryota</taxon>
        <taxon>Discoba</taxon>
        <taxon>Euglenozoa</taxon>
        <taxon>Kinetoplastea</taxon>
        <taxon>Metakinetoplastina</taxon>
        <taxon>Trypanosomatida</taxon>
        <taxon>Trypanosomatidae</taxon>
        <taxon>Leishmaniinae</taxon>
        <taxon>Leishmania</taxon>
        <taxon>lizard Leishmania</taxon>
    </lineage>
</organism>
<dbReference type="Pfam" id="PF10502">
    <property type="entry name" value="Peptidase_S26"/>
    <property type="match status" value="1"/>
</dbReference>
<dbReference type="GO" id="GO:0042720">
    <property type="term" value="C:mitochondrial inner membrane peptidase complex"/>
    <property type="evidence" value="ECO:0007669"/>
    <property type="project" value="TreeGrafter"/>
</dbReference>
<dbReference type="InterPro" id="IPR036286">
    <property type="entry name" value="LexA/Signal_pep-like_sf"/>
</dbReference>
<name>A0A640KUZ3_LEITA</name>
<dbReference type="AlphaFoldDB" id="A0A640KUZ3"/>
<dbReference type="InterPro" id="IPR052064">
    <property type="entry name" value="Mito_IMP1_subunit"/>
</dbReference>
<feature type="domain" description="Peptidase S26" evidence="10">
    <location>
        <begin position="34"/>
        <end position="206"/>
    </location>
</feature>
<keyword evidence="4 9" id="KW-0378">Hydrolase</keyword>
<dbReference type="PROSITE" id="PS00501">
    <property type="entry name" value="SPASE_I_1"/>
    <property type="match status" value="1"/>
</dbReference>
<evidence type="ECO:0000256" key="9">
    <source>
        <dbReference type="RuleBase" id="RU362041"/>
    </source>
</evidence>
<protein>
    <recommendedName>
        <fullName evidence="9">Mitochondrial inner membrane protease subunit</fullName>
        <ecNumber evidence="9">3.4.21.-</ecNumber>
    </recommendedName>
</protein>
<evidence type="ECO:0000256" key="7">
    <source>
        <dbReference type="ARBA" id="ARBA00038445"/>
    </source>
</evidence>
<comment type="caution">
    <text evidence="11">The sequence shown here is derived from an EMBL/GenBank/DDBJ whole genome shotgun (WGS) entry which is preliminary data.</text>
</comment>
<dbReference type="PANTHER" id="PTHR12383">
    <property type="entry name" value="PROTEASE FAMILY S26 MITOCHONDRIAL INNER MEMBRANE PROTEASE-RELATED"/>
    <property type="match status" value="1"/>
</dbReference>
<evidence type="ECO:0000313" key="11">
    <source>
        <dbReference type="EMBL" id="GET93081.1"/>
    </source>
</evidence>
<dbReference type="InterPro" id="IPR019533">
    <property type="entry name" value="Peptidase_S26"/>
</dbReference>
<evidence type="ECO:0000256" key="5">
    <source>
        <dbReference type="ARBA" id="ARBA00023128"/>
    </source>
</evidence>
<dbReference type="SUPFAM" id="SSF51306">
    <property type="entry name" value="LexA/Signal peptidase"/>
    <property type="match status" value="1"/>
</dbReference>
<keyword evidence="5 9" id="KW-0496">Mitochondrion</keyword>
<evidence type="ECO:0000256" key="6">
    <source>
        <dbReference type="ARBA" id="ARBA00023136"/>
    </source>
</evidence>
<dbReference type="VEuPathDB" id="TriTrypDB:LtaPh_3601800"/>
<dbReference type="GO" id="GO:0006465">
    <property type="term" value="P:signal peptide processing"/>
    <property type="evidence" value="ECO:0007669"/>
    <property type="project" value="InterPro"/>
</dbReference>
<evidence type="ECO:0000256" key="1">
    <source>
        <dbReference type="ARBA" id="ARBA00004273"/>
    </source>
</evidence>
<dbReference type="Gene3D" id="2.10.109.10">
    <property type="entry name" value="Umud Fragment, subunit A"/>
    <property type="match status" value="1"/>
</dbReference>
<dbReference type="InterPro" id="IPR000223">
    <property type="entry name" value="Pept_S26A_signal_pept_1"/>
</dbReference>
<dbReference type="Proteomes" id="UP000419144">
    <property type="component" value="Unassembled WGS sequence"/>
</dbReference>
<evidence type="ECO:0000256" key="2">
    <source>
        <dbReference type="ARBA" id="ARBA00022670"/>
    </source>
</evidence>
<evidence type="ECO:0000256" key="8">
    <source>
        <dbReference type="PIRSR" id="PIRSR600223-1"/>
    </source>
</evidence>
<dbReference type="GO" id="GO:0006627">
    <property type="term" value="P:protein processing involved in protein targeting to mitochondrion"/>
    <property type="evidence" value="ECO:0007669"/>
    <property type="project" value="TreeGrafter"/>
</dbReference>
<keyword evidence="2 9" id="KW-0645">Protease</keyword>
<comment type="subcellular location">
    <subcellularLocation>
        <location evidence="1 9">Mitochondrion inner membrane</location>
    </subcellularLocation>
</comment>
<dbReference type="EMBL" id="BLBS01000057">
    <property type="protein sequence ID" value="GET93081.1"/>
    <property type="molecule type" value="Genomic_DNA"/>
</dbReference>
<dbReference type="PANTHER" id="PTHR12383:SF16">
    <property type="entry name" value="MITOCHONDRIAL INNER MEMBRANE PROTEASE SUBUNIT 1"/>
    <property type="match status" value="1"/>
</dbReference>
<evidence type="ECO:0000259" key="10">
    <source>
        <dbReference type="Pfam" id="PF10502"/>
    </source>
</evidence>
<proteinExistence type="inferred from homology"/>
<feature type="active site" evidence="8">
    <location>
        <position position="89"/>
    </location>
</feature>
<evidence type="ECO:0000256" key="4">
    <source>
        <dbReference type="ARBA" id="ARBA00022801"/>
    </source>
</evidence>
<reference evidence="11" key="1">
    <citation type="submission" date="2019-11" db="EMBL/GenBank/DDBJ databases">
        <title>Leishmania tarentolae CDS.</title>
        <authorList>
            <person name="Goto Y."/>
            <person name="Yamagishi J."/>
        </authorList>
    </citation>
    <scope>NUCLEOTIDE SEQUENCE [LARGE SCALE GENOMIC DNA]</scope>
    <source>
        <strain evidence="11">Parrot Tar II</strain>
    </source>
</reference>
<dbReference type="InterPro" id="IPR019756">
    <property type="entry name" value="Pept_S26A_signal_pept_1_Ser-AS"/>
</dbReference>
<comment type="similarity">
    <text evidence="7">Belongs to the peptidase S26 family. IMP1 subfamily.</text>
</comment>
<keyword evidence="12" id="KW-1185">Reference proteome</keyword>
<accession>A0A640KUZ3</accession>
<dbReference type="GO" id="GO:0004252">
    <property type="term" value="F:serine-type endopeptidase activity"/>
    <property type="evidence" value="ECO:0007669"/>
    <property type="project" value="InterPro"/>
</dbReference>
<feature type="active site" evidence="8">
    <location>
        <position position="41"/>
    </location>
</feature>
<sequence length="221" mass="25367">MSWRQWWSVARCSKYGDIPFVFLGVFIGWNCDVSCAVKGVSMAPTLRPGEYILFIPYTILQFRRWFNVPVVNQSDVVVVKVSDDLSVCKRVVKCTSSRAQAEEWGKDYYIDMMPAPYTTPPAQHENVNDEESTTIDSKINAERAHFDYMARNAVRSKDWDSCMQRIPNPSQWMWLEGDNKSESFDSRRCGPLPVECVRGLVLASVWPLPHLLHQPPSSLRT</sequence>
<evidence type="ECO:0000256" key="3">
    <source>
        <dbReference type="ARBA" id="ARBA00022792"/>
    </source>
</evidence>
<keyword evidence="3 9" id="KW-0999">Mitochondrion inner membrane</keyword>
<dbReference type="OrthoDB" id="308440at2759"/>
<gene>
    <name evidence="11" type="ORF">LtaPh_3601800</name>
</gene>